<sequence length="706" mass="76552">MKRIAFIVAAAAAAISLFLLASATSNADMFADSYPYLLALNGFIAVALAGVVGVQVRRLLSDRRRKVFGSRLKFRLLTFFALMAIVPGVLIYTVSLQFVVRSIETWFDVRVDAALEGGIALGQTSLDYLGRQLQDHADDMALSLSESPALAASRLNRLREQAGVDSATLFSAGGRIHATASNSVSSFLPNLPSNDQLRQARNGQRSLFIDADPDGRIELRVIVPVPHRSIADEATYLQLIQPVPESMSRHANAVQSAYRDYQQLSLGRDGLKRIYSLTLTLSLLLALLAATAVAFVLARKLTKPLIILAQGTEAVAQGDFSPRRALPAHDELGVLTQSFNQMTRQLDEARALAERNRAAVEAARSYLESVLANLSAGVLAFSADGTLRAANRGATEILDDPLDGYEDITLADWPAHPDLRDALVAALADNQSDWHQQVEVRSPDGGEQTLLIHGATLPQAAGGGTVVVFDDISHLIAAERTAAWAEVARRLAHEIKNPLTPIQLSAERLAMKLAPRLDDDGRAMLERATGTIVTQVEAMKNLVNAFRDYARLPAPVLAPLDLNHLVHEVLGLYDGARVRIDCELAPALPRVLGDAAQLRQVIHNLLQNAEDALADQADGRILIATTERDKDRIRLSVRDNGHGFPADMLGRAFEPYFTTKARGTGLGLAIVKKIIDEHGGEIRLINHEDGGADVRIHLRAARTEAS</sequence>
<dbReference type="SUPFAM" id="SSF55874">
    <property type="entry name" value="ATPase domain of HSP90 chaperone/DNA topoisomerase II/histidine kinase"/>
    <property type="match status" value="1"/>
</dbReference>
<feature type="chain" id="PRO_5037130894" description="histidine kinase" evidence="11">
    <location>
        <begin position="28"/>
        <end position="706"/>
    </location>
</feature>
<feature type="domain" description="Histidine kinase" evidence="12">
    <location>
        <begin position="490"/>
        <end position="702"/>
    </location>
</feature>
<dbReference type="InterPro" id="IPR003660">
    <property type="entry name" value="HAMP_dom"/>
</dbReference>
<protein>
    <recommendedName>
        <fullName evidence="3">histidine kinase</fullName>
        <ecNumber evidence="3">2.7.13.3</ecNumber>
    </recommendedName>
</protein>
<dbReference type="Proteomes" id="UP000694660">
    <property type="component" value="Unassembled WGS sequence"/>
</dbReference>
<dbReference type="GO" id="GO:0016020">
    <property type="term" value="C:membrane"/>
    <property type="evidence" value="ECO:0007669"/>
    <property type="project" value="UniProtKB-SubCell"/>
</dbReference>
<dbReference type="GO" id="GO:0005524">
    <property type="term" value="F:ATP binding"/>
    <property type="evidence" value="ECO:0007669"/>
    <property type="project" value="UniProtKB-KW"/>
</dbReference>
<evidence type="ECO:0000256" key="8">
    <source>
        <dbReference type="ARBA" id="ARBA00022840"/>
    </source>
</evidence>
<keyword evidence="10" id="KW-1133">Transmembrane helix</keyword>
<keyword evidence="10" id="KW-0812">Transmembrane</keyword>
<dbReference type="Pfam" id="PF08448">
    <property type="entry name" value="PAS_4"/>
    <property type="match status" value="1"/>
</dbReference>
<dbReference type="InterPro" id="IPR036097">
    <property type="entry name" value="HisK_dim/P_sf"/>
</dbReference>
<name>A0A944D8N6_DENI1</name>
<evidence type="ECO:0000256" key="7">
    <source>
        <dbReference type="ARBA" id="ARBA00022777"/>
    </source>
</evidence>
<dbReference type="InterPro" id="IPR003661">
    <property type="entry name" value="HisK_dim/P_dom"/>
</dbReference>
<evidence type="ECO:0000313" key="14">
    <source>
        <dbReference type="EMBL" id="MBT0959957.1"/>
    </source>
</evidence>
<proteinExistence type="predicted"/>
<dbReference type="PANTHER" id="PTHR43065">
    <property type="entry name" value="SENSOR HISTIDINE KINASE"/>
    <property type="match status" value="1"/>
</dbReference>
<dbReference type="CDD" id="cd00082">
    <property type="entry name" value="HisKA"/>
    <property type="match status" value="1"/>
</dbReference>
<dbReference type="PANTHER" id="PTHR43065:SF10">
    <property type="entry name" value="PEROXIDE STRESS-ACTIVATED HISTIDINE KINASE MAK3"/>
    <property type="match status" value="1"/>
</dbReference>
<keyword evidence="11" id="KW-0732">Signal</keyword>
<dbReference type="Pfam" id="PF02518">
    <property type="entry name" value="HATPase_c"/>
    <property type="match status" value="1"/>
</dbReference>
<dbReference type="InterPro" id="IPR003594">
    <property type="entry name" value="HATPase_dom"/>
</dbReference>
<dbReference type="Gene3D" id="1.10.287.130">
    <property type="match status" value="1"/>
</dbReference>
<keyword evidence="7" id="KW-0418">Kinase</keyword>
<dbReference type="SMART" id="SM00387">
    <property type="entry name" value="HATPase_c"/>
    <property type="match status" value="1"/>
</dbReference>
<keyword evidence="4" id="KW-0597">Phosphoprotein</keyword>
<dbReference type="SUPFAM" id="SSF55785">
    <property type="entry name" value="PYP-like sensor domain (PAS domain)"/>
    <property type="match status" value="1"/>
</dbReference>
<feature type="signal peptide" evidence="11">
    <location>
        <begin position="1"/>
        <end position="27"/>
    </location>
</feature>
<dbReference type="GO" id="GO:0000155">
    <property type="term" value="F:phosphorelay sensor kinase activity"/>
    <property type="evidence" value="ECO:0007669"/>
    <property type="project" value="InterPro"/>
</dbReference>
<dbReference type="SMART" id="SM00304">
    <property type="entry name" value="HAMP"/>
    <property type="match status" value="1"/>
</dbReference>
<dbReference type="AlphaFoldDB" id="A0A944D8N6"/>
<keyword evidence="6" id="KW-0547">Nucleotide-binding</keyword>
<dbReference type="EMBL" id="JAEKFT010000002">
    <property type="protein sequence ID" value="MBT0959957.1"/>
    <property type="molecule type" value="Genomic_DNA"/>
</dbReference>
<dbReference type="InterPro" id="IPR005467">
    <property type="entry name" value="His_kinase_dom"/>
</dbReference>
<feature type="transmembrane region" description="Helical" evidence="10">
    <location>
        <begin position="33"/>
        <end position="56"/>
    </location>
</feature>
<evidence type="ECO:0000256" key="11">
    <source>
        <dbReference type="SAM" id="SignalP"/>
    </source>
</evidence>
<dbReference type="PIRSF" id="PIRSF037532">
    <property type="entry name" value="STHK_NtrY"/>
    <property type="match status" value="1"/>
</dbReference>
<evidence type="ECO:0000256" key="6">
    <source>
        <dbReference type="ARBA" id="ARBA00022741"/>
    </source>
</evidence>
<evidence type="ECO:0000313" key="15">
    <source>
        <dbReference type="Proteomes" id="UP000694660"/>
    </source>
</evidence>
<dbReference type="InterPro" id="IPR036890">
    <property type="entry name" value="HATPase_C_sf"/>
</dbReference>
<organism evidence="14 15">
    <name type="scientific">Denitromonas iodatirespirans</name>
    <dbReference type="NCBI Taxonomy" id="2795389"/>
    <lineage>
        <taxon>Bacteria</taxon>
        <taxon>Pseudomonadati</taxon>
        <taxon>Pseudomonadota</taxon>
        <taxon>Betaproteobacteria</taxon>
        <taxon>Rhodocyclales</taxon>
        <taxon>Zoogloeaceae</taxon>
        <taxon>Denitromonas</taxon>
    </lineage>
</organism>
<evidence type="ECO:0000256" key="9">
    <source>
        <dbReference type="ARBA" id="ARBA00023012"/>
    </source>
</evidence>
<dbReference type="InterPro" id="IPR013656">
    <property type="entry name" value="PAS_4"/>
</dbReference>
<dbReference type="Pfam" id="PF00512">
    <property type="entry name" value="HisKA"/>
    <property type="match status" value="1"/>
</dbReference>
<comment type="catalytic activity">
    <reaction evidence="1">
        <text>ATP + protein L-histidine = ADP + protein N-phospho-L-histidine.</text>
        <dbReference type="EC" id="2.7.13.3"/>
    </reaction>
</comment>
<dbReference type="SMART" id="SM00388">
    <property type="entry name" value="HisKA"/>
    <property type="match status" value="1"/>
</dbReference>
<dbReference type="PROSITE" id="PS50885">
    <property type="entry name" value="HAMP"/>
    <property type="match status" value="1"/>
</dbReference>
<comment type="caution">
    <text evidence="14">The sequence shown here is derived from an EMBL/GenBank/DDBJ whole genome shotgun (WGS) entry which is preliminary data.</text>
</comment>
<dbReference type="CDD" id="cd06225">
    <property type="entry name" value="HAMP"/>
    <property type="match status" value="1"/>
</dbReference>
<accession>A0A944D8N6</accession>
<evidence type="ECO:0000256" key="2">
    <source>
        <dbReference type="ARBA" id="ARBA00004370"/>
    </source>
</evidence>
<dbReference type="Pfam" id="PF00672">
    <property type="entry name" value="HAMP"/>
    <property type="match status" value="1"/>
</dbReference>
<keyword evidence="5" id="KW-0808">Transferase</keyword>
<evidence type="ECO:0000256" key="3">
    <source>
        <dbReference type="ARBA" id="ARBA00012438"/>
    </source>
</evidence>
<evidence type="ECO:0000259" key="13">
    <source>
        <dbReference type="PROSITE" id="PS50885"/>
    </source>
</evidence>
<dbReference type="EC" id="2.7.13.3" evidence="3"/>
<keyword evidence="8" id="KW-0067">ATP-binding</keyword>
<dbReference type="SUPFAM" id="SSF47384">
    <property type="entry name" value="Homodimeric domain of signal transducing histidine kinase"/>
    <property type="match status" value="1"/>
</dbReference>
<keyword evidence="15" id="KW-1185">Reference proteome</keyword>
<reference evidence="15" key="1">
    <citation type="journal article" date="2022" name="ISME J.">
        <title>Genetic and phylogenetic analysis of dissimilatory iodate-reducing bacteria identifies potential niches across the world's oceans.</title>
        <authorList>
            <person name="Reyes-Umana V."/>
            <person name="Henning Z."/>
            <person name="Lee K."/>
            <person name="Barnum T.P."/>
            <person name="Coates J.D."/>
        </authorList>
    </citation>
    <scope>NUCLEOTIDE SEQUENCE [LARGE SCALE GENOMIC DNA]</scope>
    <source>
        <strain evidence="15">IR12</strain>
    </source>
</reference>
<dbReference type="Gene3D" id="6.10.340.10">
    <property type="match status" value="1"/>
</dbReference>
<dbReference type="InterPro" id="IPR017232">
    <property type="entry name" value="NtrY"/>
</dbReference>
<dbReference type="Gene3D" id="3.30.450.20">
    <property type="entry name" value="PAS domain"/>
    <property type="match status" value="1"/>
</dbReference>
<comment type="subcellular location">
    <subcellularLocation>
        <location evidence="2">Membrane</location>
    </subcellularLocation>
</comment>
<feature type="transmembrane region" description="Helical" evidence="10">
    <location>
        <begin position="274"/>
        <end position="298"/>
    </location>
</feature>
<dbReference type="RefSeq" id="WP_214359720.1">
    <property type="nucleotide sequence ID" value="NZ_JAEKFT010000002.1"/>
</dbReference>
<evidence type="ECO:0000256" key="4">
    <source>
        <dbReference type="ARBA" id="ARBA00022553"/>
    </source>
</evidence>
<evidence type="ECO:0000259" key="12">
    <source>
        <dbReference type="PROSITE" id="PS50109"/>
    </source>
</evidence>
<feature type="transmembrane region" description="Helical" evidence="10">
    <location>
        <begin position="76"/>
        <end position="100"/>
    </location>
</feature>
<dbReference type="PROSITE" id="PS50109">
    <property type="entry name" value="HIS_KIN"/>
    <property type="match status" value="1"/>
</dbReference>
<dbReference type="Gene3D" id="3.30.565.10">
    <property type="entry name" value="Histidine kinase-like ATPase, C-terminal domain"/>
    <property type="match status" value="1"/>
</dbReference>
<evidence type="ECO:0000256" key="5">
    <source>
        <dbReference type="ARBA" id="ARBA00022679"/>
    </source>
</evidence>
<dbReference type="SUPFAM" id="SSF158472">
    <property type="entry name" value="HAMP domain-like"/>
    <property type="match status" value="1"/>
</dbReference>
<evidence type="ECO:0000256" key="1">
    <source>
        <dbReference type="ARBA" id="ARBA00000085"/>
    </source>
</evidence>
<dbReference type="PRINTS" id="PR00344">
    <property type="entry name" value="BCTRLSENSOR"/>
</dbReference>
<feature type="domain" description="HAMP" evidence="13">
    <location>
        <begin position="299"/>
        <end position="351"/>
    </location>
</feature>
<keyword evidence="10" id="KW-0472">Membrane</keyword>
<keyword evidence="9" id="KW-0902">Two-component regulatory system</keyword>
<dbReference type="InterPro" id="IPR035965">
    <property type="entry name" value="PAS-like_dom_sf"/>
</dbReference>
<dbReference type="InterPro" id="IPR004358">
    <property type="entry name" value="Sig_transdc_His_kin-like_C"/>
</dbReference>
<gene>
    <name evidence="14" type="ORF">I8J34_02115</name>
</gene>
<evidence type="ECO:0000256" key="10">
    <source>
        <dbReference type="SAM" id="Phobius"/>
    </source>
</evidence>